<dbReference type="STRING" id="935791.I3EJ90"/>
<evidence type="ECO:0000313" key="3">
    <source>
        <dbReference type="Proteomes" id="UP000002872"/>
    </source>
</evidence>
<dbReference type="OMA" id="GISTHEC"/>
<dbReference type="EMBL" id="GL870876">
    <property type="protein sequence ID" value="EIJ89287.1"/>
    <property type="molecule type" value="Genomic_DNA"/>
</dbReference>
<organism evidence="2 3">
    <name type="scientific">Nematocida parisii (strain ERTm3)</name>
    <name type="common">Nematode killer fungus</name>
    <dbReference type="NCBI Taxonomy" id="935791"/>
    <lineage>
        <taxon>Eukaryota</taxon>
        <taxon>Fungi</taxon>
        <taxon>Fungi incertae sedis</taxon>
        <taxon>Microsporidia</taxon>
        <taxon>Nematocida</taxon>
    </lineage>
</organism>
<protein>
    <recommendedName>
        <fullName evidence="4">Chitobiosyldiphosphodolichol beta-mannosyltransferase</fullName>
    </recommendedName>
</protein>
<dbReference type="HOGENOM" id="CLU_727784_0_0_1"/>
<evidence type="ECO:0000313" key="2">
    <source>
        <dbReference type="EMBL" id="EIJ89287.1"/>
    </source>
</evidence>
<evidence type="ECO:0008006" key="4">
    <source>
        <dbReference type="Google" id="ProtNLM"/>
    </source>
</evidence>
<evidence type="ECO:0000256" key="1">
    <source>
        <dbReference type="SAM" id="Phobius"/>
    </source>
</evidence>
<dbReference type="AlphaFoldDB" id="I3EJ90"/>
<proteinExistence type="predicted"/>
<keyword evidence="3" id="KW-1185">Reference proteome</keyword>
<dbReference type="VEuPathDB" id="MicrosporidiaDB:NEQG_00057"/>
<name>I3EJ90_NEMP3</name>
<keyword evidence="1" id="KW-0812">Transmembrane</keyword>
<reference evidence="2" key="1">
    <citation type="submission" date="2011-01" db="EMBL/GenBank/DDBJ databases">
        <title>The Genome Sequence of Nematocida parisii strain ERTm3.</title>
        <authorList>
            <consortium name="The Broad Institute Genome Sequencing Platform"/>
            <consortium name="The Broad Institute Genome Sequencing Center for Infectious Disease"/>
            <person name="Cuomo C."/>
            <person name="Troemel E."/>
            <person name="Young S.K."/>
            <person name="Zeng Q."/>
            <person name="Gargeya S."/>
            <person name="Fitzgerald M."/>
            <person name="Haas B."/>
            <person name="Abouelleil A."/>
            <person name="Alvarado L."/>
            <person name="Arachchi H.M."/>
            <person name="Berlin A."/>
            <person name="Chapman S.B."/>
            <person name="Gearin G."/>
            <person name="Goldberg J."/>
            <person name="Griggs A."/>
            <person name="Gujja S."/>
            <person name="Hansen M."/>
            <person name="Heiman D."/>
            <person name="Howarth C."/>
            <person name="Larimer J."/>
            <person name="Lui A."/>
            <person name="MacDonald P.J.P."/>
            <person name="McCowen C."/>
            <person name="Montmayeur A."/>
            <person name="Murphy C."/>
            <person name="Neiman D."/>
            <person name="Pearson M."/>
            <person name="Priest M."/>
            <person name="Roberts A."/>
            <person name="Saif S."/>
            <person name="Shea T."/>
            <person name="Sisk P."/>
            <person name="Stolte C."/>
            <person name="Sykes S."/>
            <person name="Wortman J."/>
            <person name="Nusbaum C."/>
            <person name="Birren B."/>
        </authorList>
    </citation>
    <scope>NUCLEOTIDE SEQUENCE</scope>
    <source>
        <strain evidence="2">ERTm3</strain>
    </source>
</reference>
<feature type="transmembrane region" description="Helical" evidence="1">
    <location>
        <begin position="68"/>
        <end position="86"/>
    </location>
</feature>
<dbReference type="OrthoDB" id="614844at2759"/>
<keyword evidence="1" id="KW-0472">Membrane</keyword>
<feature type="transmembrane region" description="Helical" evidence="1">
    <location>
        <begin position="107"/>
        <end position="129"/>
    </location>
</feature>
<dbReference type="InParanoid" id="I3EJ90"/>
<sequence length="367" mass="42492">MLIINLAPIDQSGRTLGIAKYVSKNQRAVNIVSYRGYRSHSESPEKLLNISYVENIICKNKPFLLKGLFLMIKYIYITAISLIHLYRYKMHIYGTQRRASIREDIFYSPWGTVIFVAPPTLTLVVPVLFAKLLGIRAIVDWHRIATGWMEKFDILVARRVENICVTPSMHKYFINHRIGSLHLLTDIEIRQNIYKKSDEMIFPKSKTRRELFTFLAKKYPEYKDVLSGINMSMRMGVCSTSCSKEENIEKLLKEVSRILIPSGGILFVTTKEKISLEKSSVQIVHLFLDYTDYLDLLSVVDFGISTHECRFDFPLKIVDYLQSGLTVLAHETTPTLKDPLEECRIIRYKNNNHMRECISKLFSDESS</sequence>
<accession>I3EJ90</accession>
<dbReference type="Proteomes" id="UP000002872">
    <property type="component" value="Unassembled WGS sequence"/>
</dbReference>
<keyword evidence="1" id="KW-1133">Transmembrane helix</keyword>
<gene>
    <name evidence="2" type="ORF">NEQG_00057</name>
</gene>